<organism evidence="1 2">
    <name type="scientific">Penicillium hordei</name>
    <dbReference type="NCBI Taxonomy" id="40994"/>
    <lineage>
        <taxon>Eukaryota</taxon>
        <taxon>Fungi</taxon>
        <taxon>Dikarya</taxon>
        <taxon>Ascomycota</taxon>
        <taxon>Pezizomycotina</taxon>
        <taxon>Eurotiomycetes</taxon>
        <taxon>Eurotiomycetidae</taxon>
        <taxon>Eurotiales</taxon>
        <taxon>Aspergillaceae</taxon>
        <taxon>Penicillium</taxon>
    </lineage>
</organism>
<name>A0AAD6EBG9_9EURO</name>
<sequence>MAGICTNCSSTSDFVYTRARSTKINDIGRYLQSVPAYGQVLALPRAHVDEMRRYGEQSVKI</sequence>
<gene>
    <name evidence="1" type="ORF">N7537_004142</name>
</gene>
<protein>
    <submittedName>
        <fullName evidence="1">Uncharacterized protein</fullName>
    </submittedName>
</protein>
<evidence type="ECO:0000313" key="1">
    <source>
        <dbReference type="EMBL" id="KAJ5607523.1"/>
    </source>
</evidence>
<keyword evidence="2" id="KW-1185">Reference proteome</keyword>
<dbReference type="Proteomes" id="UP001213799">
    <property type="component" value="Unassembled WGS sequence"/>
</dbReference>
<dbReference type="GeneID" id="81585442"/>
<dbReference type="AlphaFoldDB" id="A0AAD6EBG9"/>
<dbReference type="RefSeq" id="XP_056754948.1">
    <property type="nucleotide sequence ID" value="XM_056895200.1"/>
</dbReference>
<accession>A0AAD6EBG9</accession>
<reference evidence="1" key="2">
    <citation type="submission" date="2023-01" db="EMBL/GenBank/DDBJ databases">
        <authorList>
            <person name="Petersen C."/>
        </authorList>
    </citation>
    <scope>NUCLEOTIDE SEQUENCE</scope>
    <source>
        <strain evidence="1">IBT 12815</strain>
    </source>
</reference>
<reference evidence="1" key="1">
    <citation type="journal article" date="2023" name="IMA Fungus">
        <title>Comparative genomic study of the Penicillium genus elucidates a diverse pangenome and 15 lateral gene transfer events.</title>
        <authorList>
            <person name="Petersen C."/>
            <person name="Sorensen T."/>
            <person name="Nielsen M.R."/>
            <person name="Sondergaard T.E."/>
            <person name="Sorensen J.L."/>
            <person name="Fitzpatrick D.A."/>
            <person name="Frisvad J.C."/>
            <person name="Nielsen K.L."/>
        </authorList>
    </citation>
    <scope>NUCLEOTIDE SEQUENCE</scope>
    <source>
        <strain evidence="1">IBT 12815</strain>
    </source>
</reference>
<proteinExistence type="predicted"/>
<evidence type="ECO:0000313" key="2">
    <source>
        <dbReference type="Proteomes" id="UP001213799"/>
    </source>
</evidence>
<dbReference type="EMBL" id="JAQJAE010000002">
    <property type="protein sequence ID" value="KAJ5607523.1"/>
    <property type="molecule type" value="Genomic_DNA"/>
</dbReference>
<comment type="caution">
    <text evidence="1">The sequence shown here is derived from an EMBL/GenBank/DDBJ whole genome shotgun (WGS) entry which is preliminary data.</text>
</comment>